<dbReference type="EMBL" id="ML977609">
    <property type="protein sequence ID" value="KAF1997838.1"/>
    <property type="molecule type" value="Genomic_DNA"/>
</dbReference>
<organism evidence="2 3">
    <name type="scientific">Amniculicola lignicola CBS 123094</name>
    <dbReference type="NCBI Taxonomy" id="1392246"/>
    <lineage>
        <taxon>Eukaryota</taxon>
        <taxon>Fungi</taxon>
        <taxon>Dikarya</taxon>
        <taxon>Ascomycota</taxon>
        <taxon>Pezizomycotina</taxon>
        <taxon>Dothideomycetes</taxon>
        <taxon>Pleosporomycetidae</taxon>
        <taxon>Pleosporales</taxon>
        <taxon>Amniculicolaceae</taxon>
        <taxon>Amniculicola</taxon>
    </lineage>
</organism>
<sequence length="225" mass="24819">MLGRCCFTFGTSHANDIKLRGIMSLPSRQTIRLSYGASAQCQGTFLIALGESDSIQFRFSIADLHAARFNAPLFSDALSVAKEGSTPYSNHRKRQVNDANKLEPHHRSGCEQLNHTTGSINAPLMDVQQPQRAMARVKIWLSCLIYGAMLLFMAYFVCTLCLRAFRLVLALLRWLVSMIGTRSAPPTITTTTFATPTNPGTWNACIPELVTCVLPPTPLPAELFL</sequence>
<proteinExistence type="predicted"/>
<protein>
    <submittedName>
        <fullName evidence="2">Uncharacterized protein</fullName>
    </submittedName>
</protein>
<dbReference type="Proteomes" id="UP000799779">
    <property type="component" value="Unassembled WGS sequence"/>
</dbReference>
<evidence type="ECO:0000313" key="2">
    <source>
        <dbReference type="EMBL" id="KAF1997838.1"/>
    </source>
</evidence>
<keyword evidence="1" id="KW-1133">Transmembrane helix</keyword>
<feature type="transmembrane region" description="Helical" evidence="1">
    <location>
        <begin position="139"/>
        <end position="165"/>
    </location>
</feature>
<name>A0A6A5W9N5_9PLEO</name>
<keyword evidence="3" id="KW-1185">Reference proteome</keyword>
<keyword evidence="1" id="KW-0472">Membrane</keyword>
<keyword evidence="1" id="KW-0812">Transmembrane</keyword>
<evidence type="ECO:0000256" key="1">
    <source>
        <dbReference type="SAM" id="Phobius"/>
    </source>
</evidence>
<dbReference type="AlphaFoldDB" id="A0A6A5W9N5"/>
<accession>A0A6A5W9N5</accession>
<reference evidence="2" key="1">
    <citation type="journal article" date="2020" name="Stud. Mycol.">
        <title>101 Dothideomycetes genomes: a test case for predicting lifestyles and emergence of pathogens.</title>
        <authorList>
            <person name="Haridas S."/>
            <person name="Albert R."/>
            <person name="Binder M."/>
            <person name="Bloem J."/>
            <person name="Labutti K."/>
            <person name="Salamov A."/>
            <person name="Andreopoulos B."/>
            <person name="Baker S."/>
            <person name="Barry K."/>
            <person name="Bills G."/>
            <person name="Bluhm B."/>
            <person name="Cannon C."/>
            <person name="Castanera R."/>
            <person name="Culley D."/>
            <person name="Daum C."/>
            <person name="Ezra D."/>
            <person name="Gonzalez J."/>
            <person name="Henrissat B."/>
            <person name="Kuo A."/>
            <person name="Liang C."/>
            <person name="Lipzen A."/>
            <person name="Lutzoni F."/>
            <person name="Magnuson J."/>
            <person name="Mondo S."/>
            <person name="Nolan M."/>
            <person name="Ohm R."/>
            <person name="Pangilinan J."/>
            <person name="Park H.-J."/>
            <person name="Ramirez L."/>
            <person name="Alfaro M."/>
            <person name="Sun H."/>
            <person name="Tritt A."/>
            <person name="Yoshinaga Y."/>
            <person name="Zwiers L.-H."/>
            <person name="Turgeon B."/>
            <person name="Goodwin S."/>
            <person name="Spatafora J."/>
            <person name="Crous P."/>
            <person name="Grigoriev I."/>
        </authorList>
    </citation>
    <scope>NUCLEOTIDE SEQUENCE</scope>
    <source>
        <strain evidence="2">CBS 123094</strain>
    </source>
</reference>
<evidence type="ECO:0000313" key="3">
    <source>
        <dbReference type="Proteomes" id="UP000799779"/>
    </source>
</evidence>
<gene>
    <name evidence="2" type="ORF">P154DRAFT_622218</name>
</gene>